<dbReference type="GO" id="GO:0003690">
    <property type="term" value="F:double-stranded DNA binding"/>
    <property type="evidence" value="ECO:0007669"/>
    <property type="project" value="UniProtKB-UniRule"/>
</dbReference>
<reference evidence="5" key="2">
    <citation type="submission" date="2020-09" db="EMBL/GenBank/DDBJ databases">
        <authorList>
            <person name="Sun Q."/>
            <person name="Zhou Y."/>
        </authorList>
    </citation>
    <scope>NUCLEOTIDE SEQUENCE</scope>
    <source>
        <strain evidence="5">CGMCC 1.12919</strain>
    </source>
</reference>
<dbReference type="InterPro" id="IPR006164">
    <property type="entry name" value="DNA_bd_Ku70/Ku80"/>
</dbReference>
<feature type="region of interest" description="Disordered" evidence="3">
    <location>
        <begin position="220"/>
        <end position="282"/>
    </location>
</feature>
<reference evidence="5" key="1">
    <citation type="journal article" date="2014" name="Int. J. Syst. Evol. Microbiol.">
        <title>Complete genome sequence of Corynebacterium casei LMG S-19264T (=DSM 44701T), isolated from a smear-ripened cheese.</title>
        <authorList>
            <consortium name="US DOE Joint Genome Institute (JGI-PGF)"/>
            <person name="Walter F."/>
            <person name="Albersmeier A."/>
            <person name="Kalinowski J."/>
            <person name="Ruckert C."/>
        </authorList>
    </citation>
    <scope>NUCLEOTIDE SEQUENCE</scope>
    <source>
        <strain evidence="5">CGMCC 1.12919</strain>
    </source>
</reference>
<evidence type="ECO:0000259" key="4">
    <source>
        <dbReference type="SMART" id="SM00559"/>
    </source>
</evidence>
<evidence type="ECO:0000256" key="1">
    <source>
        <dbReference type="ARBA" id="ARBA00023125"/>
    </source>
</evidence>
<dbReference type="SUPFAM" id="SSF100939">
    <property type="entry name" value="SPOC domain-like"/>
    <property type="match status" value="1"/>
</dbReference>
<comment type="function">
    <text evidence="2">With LigD forms a non-homologous end joining (NHEJ) DNA repair enzyme, which repairs dsDNA breaks with reduced fidelity. Binds linear dsDNA with 5'- and 3'- overhangs but not closed circular dsDNA nor ssDNA. Recruits and stimulates the ligase activity of LigD.</text>
</comment>
<keyword evidence="1 2" id="KW-0238">DNA-binding</keyword>
<feature type="domain" description="Ku" evidence="4">
    <location>
        <begin position="45"/>
        <end position="175"/>
    </location>
</feature>
<comment type="caution">
    <text evidence="5">The sequence shown here is derived from an EMBL/GenBank/DDBJ whole genome shotgun (WGS) entry which is preliminary data.</text>
</comment>
<dbReference type="InterPro" id="IPR016194">
    <property type="entry name" value="SPOC-like_C_dom_sf"/>
</dbReference>
<gene>
    <name evidence="2 5" type="primary">ku</name>
    <name evidence="5" type="ORF">GCM10010994_19490</name>
</gene>
<protein>
    <recommendedName>
        <fullName evidence="2">Non-homologous end joining protein Ku</fullName>
    </recommendedName>
</protein>
<dbReference type="Gene3D" id="2.40.290.10">
    <property type="match status" value="1"/>
</dbReference>
<accession>A0A916XBD6</accession>
<dbReference type="EMBL" id="BMGG01000003">
    <property type="protein sequence ID" value="GGC60996.1"/>
    <property type="molecule type" value="Genomic_DNA"/>
</dbReference>
<dbReference type="NCBIfam" id="TIGR02772">
    <property type="entry name" value="Ku_bact"/>
    <property type="match status" value="1"/>
</dbReference>
<evidence type="ECO:0000313" key="5">
    <source>
        <dbReference type="EMBL" id="GGC60996.1"/>
    </source>
</evidence>
<dbReference type="GO" id="GO:0006303">
    <property type="term" value="P:double-strand break repair via nonhomologous end joining"/>
    <property type="evidence" value="ECO:0007669"/>
    <property type="project" value="UniProtKB-UniRule"/>
</dbReference>
<dbReference type="HAMAP" id="MF_01875">
    <property type="entry name" value="Prokaryotic_Ku"/>
    <property type="match status" value="1"/>
</dbReference>
<evidence type="ECO:0000256" key="2">
    <source>
        <dbReference type="HAMAP-Rule" id="MF_01875"/>
    </source>
</evidence>
<dbReference type="InterPro" id="IPR009187">
    <property type="entry name" value="Prok_Ku"/>
</dbReference>
<dbReference type="Proteomes" id="UP000637002">
    <property type="component" value="Unassembled WGS sequence"/>
</dbReference>
<dbReference type="PANTHER" id="PTHR41251:SF1">
    <property type="entry name" value="NON-HOMOLOGOUS END JOINING PROTEIN KU"/>
    <property type="match status" value="1"/>
</dbReference>
<proteinExistence type="inferred from homology"/>
<comment type="subunit">
    <text evidence="2">Homodimer. Interacts with LigD.</text>
</comment>
<dbReference type="PIRSF" id="PIRSF006493">
    <property type="entry name" value="Prok_Ku"/>
    <property type="match status" value="1"/>
</dbReference>
<comment type="similarity">
    <text evidence="2">Belongs to the prokaryotic Ku family.</text>
</comment>
<dbReference type="AlphaFoldDB" id="A0A916XBD6"/>
<sequence>MKVGELTCPVALYTAASTSDRITLHTLNRETGHRVRRQFVDEESGEVVPPDDQVKGFPTDNGSYVIFQPEEIAAVMPESQKTLDVEAFVPAGEVDRVFFDKPYFLAPSGPGAEETYGLLRDCLESKAVVAVARAVLFRRVRTVLVQPFELGLLATTLNFDYEVRSAKEAFDGIPKLKIEGEMLELAKHIISTKSGEFDPAAFDDRYENALADLVRAKLEGKPLPKPKAPPVTKTSDLMEALRQSAGAAPPPRRTRTARPPAEAKPRAAAKAAARPASRRKSA</sequence>
<keyword evidence="6" id="KW-1185">Reference proteome</keyword>
<dbReference type="Pfam" id="PF02735">
    <property type="entry name" value="Ku"/>
    <property type="match status" value="1"/>
</dbReference>
<evidence type="ECO:0000256" key="3">
    <source>
        <dbReference type="SAM" id="MobiDB-lite"/>
    </source>
</evidence>
<organism evidence="5 6">
    <name type="scientific">Chelatococcus reniformis</name>
    <dbReference type="NCBI Taxonomy" id="1494448"/>
    <lineage>
        <taxon>Bacteria</taxon>
        <taxon>Pseudomonadati</taxon>
        <taxon>Pseudomonadota</taxon>
        <taxon>Alphaproteobacteria</taxon>
        <taxon>Hyphomicrobiales</taxon>
        <taxon>Chelatococcaceae</taxon>
        <taxon>Chelatococcus</taxon>
    </lineage>
</organism>
<dbReference type="PANTHER" id="PTHR41251">
    <property type="entry name" value="NON-HOMOLOGOUS END JOINING PROTEIN KU"/>
    <property type="match status" value="1"/>
</dbReference>
<keyword evidence="2" id="KW-0227">DNA damage</keyword>
<keyword evidence="2" id="KW-0234">DNA repair</keyword>
<dbReference type="SMART" id="SM00559">
    <property type="entry name" value="Ku78"/>
    <property type="match status" value="1"/>
</dbReference>
<keyword evidence="2" id="KW-0233">DNA recombination</keyword>
<name>A0A916XBD6_9HYPH</name>
<evidence type="ECO:0000313" key="6">
    <source>
        <dbReference type="Proteomes" id="UP000637002"/>
    </source>
</evidence>
<feature type="compositionally biased region" description="Low complexity" evidence="3">
    <location>
        <begin position="266"/>
        <end position="275"/>
    </location>
</feature>
<dbReference type="GO" id="GO:0006310">
    <property type="term" value="P:DNA recombination"/>
    <property type="evidence" value="ECO:0007669"/>
    <property type="project" value="UniProtKB-KW"/>
</dbReference>